<evidence type="ECO:0000313" key="2">
    <source>
        <dbReference type="Proteomes" id="UP000192491"/>
    </source>
</evidence>
<protein>
    <submittedName>
        <fullName evidence="1">Uncharacterized protein</fullName>
    </submittedName>
</protein>
<organism evidence="1 2">
    <name type="scientific">Thiothrix lacustris</name>
    <dbReference type="NCBI Taxonomy" id="525917"/>
    <lineage>
        <taxon>Bacteria</taxon>
        <taxon>Pseudomonadati</taxon>
        <taxon>Pseudomonadota</taxon>
        <taxon>Gammaproteobacteria</taxon>
        <taxon>Thiotrichales</taxon>
        <taxon>Thiotrichaceae</taxon>
        <taxon>Thiothrix</taxon>
    </lineage>
</organism>
<comment type="caution">
    <text evidence="1">The sequence shown here is derived from an EMBL/GenBank/DDBJ whole genome shotgun (WGS) entry which is preliminary data.</text>
</comment>
<gene>
    <name evidence="1" type="ORF">BWK73_23505</name>
</gene>
<proteinExistence type="predicted"/>
<name>A0A1Y1QMA1_9GAMM</name>
<sequence>MTIDAMLTTVDAYNTLSTAALAEEALAGFWIGNSYLQVSLVDVDVIKAEVQLNFQSYQDNFLDEKVLSEDAWFLYKNDLIFTEDALDSLLNNDNSVMMEDDFAYWEHNIASQNPDKMTESIGMVLVDHAMTNVLADDEFALAIINPYPLWGGLI</sequence>
<dbReference type="Proteomes" id="UP000192491">
    <property type="component" value="Unassembled WGS sequence"/>
</dbReference>
<reference evidence="1 2" key="1">
    <citation type="submission" date="2017-01" db="EMBL/GenBank/DDBJ databases">
        <title>Novel large sulfur bacteria in the metagenomes of groundwater-fed chemosynthetic microbial mats in the Lake Huron basin.</title>
        <authorList>
            <person name="Sharrar A.M."/>
            <person name="Flood B.E."/>
            <person name="Bailey J.V."/>
            <person name="Jones D.S."/>
            <person name="Biddanda B."/>
            <person name="Ruberg S.A."/>
            <person name="Marcus D.N."/>
            <person name="Dick G.J."/>
        </authorList>
    </citation>
    <scope>NUCLEOTIDE SEQUENCE [LARGE SCALE GENOMIC DNA]</scope>
    <source>
        <strain evidence="1">A8</strain>
    </source>
</reference>
<dbReference type="EMBL" id="MTEJ01000152">
    <property type="protein sequence ID" value="OQX09137.1"/>
    <property type="molecule type" value="Genomic_DNA"/>
</dbReference>
<evidence type="ECO:0000313" key="1">
    <source>
        <dbReference type="EMBL" id="OQX09137.1"/>
    </source>
</evidence>
<accession>A0A1Y1QMA1</accession>
<dbReference type="AlphaFoldDB" id="A0A1Y1QMA1"/>